<dbReference type="AlphaFoldDB" id="A0A1I2NK72"/>
<proteinExistence type="predicted"/>
<dbReference type="EMBL" id="FOOX01000001">
    <property type="protein sequence ID" value="SFG01701.1"/>
    <property type="molecule type" value="Genomic_DNA"/>
</dbReference>
<dbReference type="RefSeq" id="WP_092468326.1">
    <property type="nucleotide sequence ID" value="NZ_FOOX01000001.1"/>
</dbReference>
<keyword evidence="2" id="KW-1185">Reference proteome</keyword>
<sequence length="234" mass="27266">MTYKEFVNILEQQRKAFVVHHVVAEHQLEVLKLFEHWVKEKLPQTIGNERKGNKSSEKNGIANKEFGVFLEDVIAQARELLARRGINIYCISLGKTINSLQSSKCIRVFKDVDVFYRVYKSIPRKGQYKGQKLLTIELVMDGYKGSVFLPLLQKKDFIEKHMGMAIERETLHVENTGRYRFRLCFPFTVIPEQEHGVQYMGHILSEYIFITGKYMKHLGLSAGQMDPWSWPKPV</sequence>
<dbReference type="OrthoDB" id="1805519at2"/>
<accession>A0A1I2NK72</accession>
<dbReference type="STRING" id="341036.SAMN05660649_00486"/>
<gene>
    <name evidence="1" type="ORF">SAMN05660649_00486</name>
</gene>
<reference evidence="2" key="1">
    <citation type="submission" date="2016-10" db="EMBL/GenBank/DDBJ databases">
        <authorList>
            <person name="Varghese N."/>
            <person name="Submissions S."/>
        </authorList>
    </citation>
    <scope>NUCLEOTIDE SEQUENCE [LARGE SCALE GENOMIC DNA]</scope>
    <source>
        <strain evidence="2">DSM 17038</strain>
    </source>
</reference>
<dbReference type="Proteomes" id="UP000199337">
    <property type="component" value="Unassembled WGS sequence"/>
</dbReference>
<protein>
    <submittedName>
        <fullName evidence="1">Uncharacterized protein</fullName>
    </submittedName>
</protein>
<name>A0A1I2NK72_9FIRM</name>
<evidence type="ECO:0000313" key="1">
    <source>
        <dbReference type="EMBL" id="SFG01701.1"/>
    </source>
</evidence>
<organism evidence="1 2">
    <name type="scientific">Desulfotruncus arcticus DSM 17038</name>
    <dbReference type="NCBI Taxonomy" id="1121424"/>
    <lineage>
        <taxon>Bacteria</taxon>
        <taxon>Bacillati</taxon>
        <taxon>Bacillota</taxon>
        <taxon>Clostridia</taxon>
        <taxon>Eubacteriales</taxon>
        <taxon>Desulfallaceae</taxon>
        <taxon>Desulfotruncus</taxon>
    </lineage>
</organism>
<evidence type="ECO:0000313" key="2">
    <source>
        <dbReference type="Proteomes" id="UP000199337"/>
    </source>
</evidence>